<feature type="domain" description="3-hydroxyacyl-CoA dehydrogenase NAD binding" evidence="8">
    <location>
        <begin position="6"/>
        <end position="178"/>
    </location>
</feature>
<feature type="binding site" evidence="5">
    <location>
        <position position="92"/>
    </location>
    <ligand>
        <name>NAD(+)</name>
        <dbReference type="ChEBI" id="CHEBI:57540"/>
    </ligand>
</feature>
<feature type="domain" description="3-hydroxyacyl-CoA dehydrogenase C-terminal" evidence="7">
    <location>
        <begin position="181"/>
        <end position="277"/>
    </location>
</feature>
<evidence type="ECO:0000256" key="6">
    <source>
        <dbReference type="SAM" id="SignalP"/>
    </source>
</evidence>
<dbReference type="PANTHER" id="PTHR48075">
    <property type="entry name" value="3-HYDROXYACYL-COA DEHYDROGENASE FAMILY PROTEIN"/>
    <property type="match status" value="1"/>
</dbReference>
<dbReference type="Pfam" id="PF02737">
    <property type="entry name" value="3HCDH_N"/>
    <property type="match status" value="1"/>
</dbReference>
<dbReference type="Gene3D" id="1.10.1040.10">
    <property type="entry name" value="N-(1-d-carboxylethyl)-l-norvaline Dehydrogenase, domain 2"/>
    <property type="match status" value="1"/>
</dbReference>
<keyword evidence="3" id="KW-0560">Oxidoreductase</keyword>
<feature type="signal peptide" evidence="6">
    <location>
        <begin position="1"/>
        <end position="21"/>
    </location>
</feature>
<feature type="binding site" evidence="5">
    <location>
        <position position="87"/>
    </location>
    <ligand>
        <name>NAD(+)</name>
        <dbReference type="ChEBI" id="CHEBI:57540"/>
    </ligand>
</feature>
<comment type="similarity">
    <text evidence="2">Belongs to the 3-hydroxyacyl-CoA dehydrogenase family.</text>
</comment>
<evidence type="ECO:0000313" key="9">
    <source>
        <dbReference type="EMBL" id="QCX41946.1"/>
    </source>
</evidence>
<dbReference type="InterPro" id="IPR008927">
    <property type="entry name" value="6-PGluconate_DH-like_C_sf"/>
</dbReference>
<evidence type="ECO:0000259" key="8">
    <source>
        <dbReference type="Pfam" id="PF02737"/>
    </source>
</evidence>
<name>A0A4Y5QS63_9ACTN</name>
<comment type="pathway">
    <text evidence="1">Lipid metabolism; butanoate metabolism.</text>
</comment>
<proteinExistence type="inferred from homology"/>
<dbReference type="SUPFAM" id="SSF51735">
    <property type="entry name" value="NAD(P)-binding Rossmann-fold domains"/>
    <property type="match status" value="1"/>
</dbReference>
<dbReference type="AlphaFoldDB" id="A0A4Y5QS63"/>
<evidence type="ECO:0000256" key="2">
    <source>
        <dbReference type="ARBA" id="ARBA00009463"/>
    </source>
</evidence>
<dbReference type="PIRSF" id="PIRSF000105">
    <property type="entry name" value="HCDH"/>
    <property type="match status" value="1"/>
</dbReference>
<organism evidence="9">
    <name type="scientific">Streptomyces novoguineensis</name>
    <dbReference type="NCBI Taxonomy" id="2586640"/>
    <lineage>
        <taxon>Bacteria</taxon>
        <taxon>Bacillati</taxon>
        <taxon>Actinomycetota</taxon>
        <taxon>Actinomycetes</taxon>
        <taxon>Kitasatosporales</taxon>
        <taxon>Streptomycetaceae</taxon>
        <taxon>Streptomyces</taxon>
    </lineage>
</organism>
<dbReference type="PROSITE" id="PS00067">
    <property type="entry name" value="3HCDH"/>
    <property type="match status" value="1"/>
</dbReference>
<dbReference type="SUPFAM" id="SSF48179">
    <property type="entry name" value="6-phosphogluconate dehydrogenase C-terminal domain-like"/>
    <property type="match status" value="1"/>
</dbReference>
<dbReference type="EMBL" id="MH534949">
    <property type="protein sequence ID" value="QCX41946.1"/>
    <property type="molecule type" value="Genomic_DNA"/>
</dbReference>
<dbReference type="InterPro" id="IPR006176">
    <property type="entry name" value="3-OHacyl-CoA_DH_NAD-bd"/>
</dbReference>
<keyword evidence="5" id="KW-0520">NAD</keyword>
<feature type="binding site" evidence="5">
    <location>
        <position position="114"/>
    </location>
    <ligand>
        <name>NAD(+)</name>
        <dbReference type="ChEBI" id="CHEBI:57540"/>
    </ligand>
</feature>
<feature type="binding site" evidence="5">
    <location>
        <position position="269"/>
    </location>
    <ligand>
        <name>NAD(+)</name>
        <dbReference type="ChEBI" id="CHEBI:57540"/>
    </ligand>
</feature>
<feature type="site" description="Important for catalytic activity" evidence="4">
    <location>
        <position position="135"/>
    </location>
</feature>
<feature type="binding site" evidence="5">
    <location>
        <position position="33"/>
    </location>
    <ligand>
        <name>NAD(+)</name>
        <dbReference type="ChEBI" id="CHEBI:57540"/>
    </ligand>
</feature>
<feature type="binding site" evidence="5">
    <location>
        <position position="138"/>
    </location>
    <ligand>
        <name>NAD(+)</name>
        <dbReference type="ChEBI" id="CHEBI:57540"/>
    </ligand>
</feature>
<keyword evidence="6" id="KW-0732">Signal</keyword>
<reference evidence="10" key="1">
    <citation type="submission" date="2018-12" db="EMBL/GenBank/DDBJ databases">
        <authorList>
            <person name="Kang W.-J."/>
            <person name="Pan H.-X."/>
            <person name="Tang G.-L."/>
        </authorList>
    </citation>
    <scope>NUCLEOTIDE SEQUENCE</scope>
    <source>
        <strain evidence="10">T-36496</strain>
    </source>
</reference>
<feature type="chain" id="PRO_5036362261" evidence="6">
    <location>
        <begin position="22"/>
        <end position="280"/>
    </location>
</feature>
<evidence type="ECO:0000259" key="7">
    <source>
        <dbReference type="Pfam" id="PF00725"/>
    </source>
</evidence>
<sequence length="280" mass="29518">MSTLTLGVIGAGVIGSSVAHAAAASGCAVTLVDTDPAALATARAAVRRHERLAALTGRRGPRSLDISFSSDLTDVADARFVVENTTESEAGKRELYPLLDKVLATGVTIAANTSAIPIARLAERLTDPGRVVGVHFMNPVDRIAMVEVVRARSTSDKALADVEDLLDRMGKHGVVVDDAPGFVINRVLMPVVNLAAAVVADGVAAPHQVDELFKGCLGHTSGPLRTADLIGLDTVVRTLEVLHEHYGTDEFATHPHLRRMVAEGRTGIKSGRGFYSYDGN</sequence>
<dbReference type="InterPro" id="IPR022694">
    <property type="entry name" value="3-OHacyl-CoA_DH"/>
</dbReference>
<dbReference type="InterPro" id="IPR006108">
    <property type="entry name" value="3HC_DH_C"/>
</dbReference>
<dbReference type="Pfam" id="PF00725">
    <property type="entry name" value="3HCDH"/>
    <property type="match status" value="1"/>
</dbReference>
<protein>
    <submittedName>
        <fullName evidence="10">3-hydroxybutyryl-CoA dehydrogenase</fullName>
    </submittedName>
    <submittedName>
        <fullName evidence="9">Amc9</fullName>
    </submittedName>
</protein>
<reference evidence="9" key="2">
    <citation type="journal article" date="2019" name="J. Am. Chem. Soc.">
        <title>The Amipurimycin and Miharamycin Biosynthetic Gene Clusters: Unraveling the Origins of 2-Aminopurinyl Peptidyl Nucleoside Antibiotics.</title>
        <authorList>
            <person name="Romo A.J."/>
            <person name="Shiraishi T."/>
            <person name="Ikeuchi H."/>
            <person name="Lin G.M."/>
            <person name="Geng Y."/>
            <person name="Lee Y.H."/>
            <person name="Liem P.H."/>
            <person name="Ma T."/>
            <person name="Ogasawara Y."/>
            <person name="Shin-Ya K."/>
            <person name="Nishiyama M."/>
            <person name="Kuzuyama T."/>
            <person name="Liu H.W."/>
        </authorList>
    </citation>
    <scope>NUCLEOTIDE SEQUENCE</scope>
    <source>
        <strain evidence="9">IFO 13571</strain>
    </source>
</reference>
<dbReference type="Gene3D" id="3.40.50.720">
    <property type="entry name" value="NAD(P)-binding Rossmann-like Domain"/>
    <property type="match status" value="1"/>
</dbReference>
<reference evidence="10" key="3">
    <citation type="journal article" date="2020" name="J. Am. Chem. Soc.">
        <title>Characterization of Miharamycin Biosynthesis Reveals a Hybrid NRPS-PKS to Synthesize High-Carbon Sugar from a Complex Nucleoside.</title>
        <authorList>
            <person name="Wang F."/>
            <person name="Zhang W.H."/>
            <person name="Zhao J."/>
            <person name="Kang W.J."/>
            <person name="Wang S."/>
            <person name="Yu B."/>
            <person name="Pan H.X."/>
            <person name="Tang G.L."/>
        </authorList>
    </citation>
    <scope>NUCLEOTIDE SEQUENCE</scope>
    <source>
        <strain evidence="10">T-36496</strain>
    </source>
</reference>
<evidence type="ECO:0000313" key="10">
    <source>
        <dbReference type="EMBL" id="QHW08553.1"/>
    </source>
</evidence>
<dbReference type="GO" id="GO:0016616">
    <property type="term" value="F:oxidoreductase activity, acting on the CH-OH group of donors, NAD or NADP as acceptor"/>
    <property type="evidence" value="ECO:0007669"/>
    <property type="project" value="InterPro"/>
</dbReference>
<evidence type="ECO:0000256" key="4">
    <source>
        <dbReference type="PIRSR" id="PIRSR000105-1"/>
    </source>
</evidence>
<evidence type="ECO:0000256" key="1">
    <source>
        <dbReference type="ARBA" id="ARBA00005086"/>
    </source>
</evidence>
<dbReference type="InterPro" id="IPR006180">
    <property type="entry name" value="3-OHacyl-CoA_DH_CS"/>
</dbReference>
<dbReference type="GO" id="GO:0006631">
    <property type="term" value="P:fatty acid metabolic process"/>
    <property type="evidence" value="ECO:0007669"/>
    <property type="project" value="InterPro"/>
</dbReference>
<dbReference type="InterPro" id="IPR036291">
    <property type="entry name" value="NAD(P)-bd_dom_sf"/>
</dbReference>
<gene>
    <name evidence="9" type="primary">amc9</name>
    <name evidence="10" type="synonym">apmB4</name>
</gene>
<dbReference type="PANTHER" id="PTHR48075:SF5">
    <property type="entry name" value="3-HYDROXYBUTYRYL-COA DEHYDROGENASE"/>
    <property type="match status" value="1"/>
</dbReference>
<feature type="binding site" evidence="5">
    <location>
        <begin position="10"/>
        <end position="15"/>
    </location>
    <ligand>
        <name>NAD(+)</name>
        <dbReference type="ChEBI" id="CHEBI:57540"/>
    </ligand>
</feature>
<evidence type="ECO:0000256" key="5">
    <source>
        <dbReference type="PIRSR" id="PIRSR000105-2"/>
    </source>
</evidence>
<dbReference type="GO" id="GO:0070403">
    <property type="term" value="F:NAD+ binding"/>
    <property type="evidence" value="ECO:0007669"/>
    <property type="project" value="InterPro"/>
</dbReference>
<evidence type="ECO:0000256" key="3">
    <source>
        <dbReference type="ARBA" id="ARBA00023002"/>
    </source>
</evidence>
<dbReference type="EMBL" id="MK257770">
    <property type="protein sequence ID" value="QHW08553.1"/>
    <property type="molecule type" value="Genomic_DNA"/>
</dbReference>
<dbReference type="InterPro" id="IPR013328">
    <property type="entry name" value="6PGD_dom2"/>
</dbReference>
<accession>A0A4Y5QS63</accession>